<dbReference type="Proteomes" id="UP001202281">
    <property type="component" value="Unassembled WGS sequence"/>
</dbReference>
<feature type="transmembrane region" description="Helical" evidence="6">
    <location>
        <begin position="182"/>
        <end position="200"/>
    </location>
</feature>
<dbReference type="InterPro" id="IPR036259">
    <property type="entry name" value="MFS_trans_sf"/>
</dbReference>
<feature type="transmembrane region" description="Helical" evidence="6">
    <location>
        <begin position="314"/>
        <end position="335"/>
    </location>
</feature>
<evidence type="ECO:0000256" key="5">
    <source>
        <dbReference type="ARBA" id="ARBA00023136"/>
    </source>
</evidence>
<organism evidence="8 9">
    <name type="scientific">Novosphingobium beihaiensis</name>
    <dbReference type="NCBI Taxonomy" id="2930389"/>
    <lineage>
        <taxon>Bacteria</taxon>
        <taxon>Pseudomonadati</taxon>
        <taxon>Pseudomonadota</taxon>
        <taxon>Alphaproteobacteria</taxon>
        <taxon>Sphingomonadales</taxon>
        <taxon>Sphingomonadaceae</taxon>
        <taxon>Novosphingobium</taxon>
    </lineage>
</organism>
<gene>
    <name evidence="8" type="ORF">MTR66_02905</name>
</gene>
<dbReference type="PROSITE" id="PS50850">
    <property type="entry name" value="MFS"/>
    <property type="match status" value="1"/>
</dbReference>
<evidence type="ECO:0000256" key="6">
    <source>
        <dbReference type="SAM" id="Phobius"/>
    </source>
</evidence>
<dbReference type="InterPro" id="IPR020846">
    <property type="entry name" value="MFS_dom"/>
</dbReference>
<feature type="transmembrane region" description="Helical" evidence="6">
    <location>
        <begin position="374"/>
        <end position="394"/>
    </location>
</feature>
<evidence type="ECO:0000256" key="2">
    <source>
        <dbReference type="ARBA" id="ARBA00022475"/>
    </source>
</evidence>
<accession>A0ABT0BLQ9</accession>
<dbReference type="InterPro" id="IPR050189">
    <property type="entry name" value="MFS_Efflux_Transporters"/>
</dbReference>
<keyword evidence="2" id="KW-1003">Cell membrane</keyword>
<dbReference type="InterPro" id="IPR011701">
    <property type="entry name" value="MFS"/>
</dbReference>
<feature type="transmembrane region" description="Helical" evidence="6">
    <location>
        <begin position="27"/>
        <end position="49"/>
    </location>
</feature>
<evidence type="ECO:0000256" key="1">
    <source>
        <dbReference type="ARBA" id="ARBA00004651"/>
    </source>
</evidence>
<dbReference type="EMBL" id="JALHLG010000003">
    <property type="protein sequence ID" value="MCJ2185761.1"/>
    <property type="molecule type" value="Genomic_DNA"/>
</dbReference>
<evidence type="ECO:0000313" key="9">
    <source>
        <dbReference type="Proteomes" id="UP001202281"/>
    </source>
</evidence>
<dbReference type="Pfam" id="PF07690">
    <property type="entry name" value="MFS_1"/>
    <property type="match status" value="1"/>
</dbReference>
<keyword evidence="9" id="KW-1185">Reference proteome</keyword>
<feature type="transmembrane region" description="Helical" evidence="6">
    <location>
        <begin position="256"/>
        <end position="278"/>
    </location>
</feature>
<name>A0ABT0BLQ9_9SPHN</name>
<keyword evidence="5 6" id="KW-0472">Membrane</keyword>
<dbReference type="SUPFAM" id="SSF103473">
    <property type="entry name" value="MFS general substrate transporter"/>
    <property type="match status" value="1"/>
</dbReference>
<dbReference type="Gene3D" id="1.20.1250.20">
    <property type="entry name" value="MFS general substrate transporter like domains"/>
    <property type="match status" value="1"/>
</dbReference>
<feature type="transmembrane region" description="Helical" evidence="6">
    <location>
        <begin position="221"/>
        <end position="244"/>
    </location>
</feature>
<feature type="transmembrane region" description="Helical" evidence="6">
    <location>
        <begin position="347"/>
        <end position="368"/>
    </location>
</feature>
<feature type="transmembrane region" description="Helical" evidence="6">
    <location>
        <begin position="121"/>
        <end position="142"/>
    </location>
</feature>
<feature type="transmembrane region" description="Helical" evidence="6">
    <location>
        <begin position="154"/>
        <end position="176"/>
    </location>
</feature>
<evidence type="ECO:0000259" key="7">
    <source>
        <dbReference type="PROSITE" id="PS50850"/>
    </source>
</evidence>
<protein>
    <submittedName>
        <fullName evidence="8">MFS transporter</fullName>
    </submittedName>
</protein>
<comment type="subcellular location">
    <subcellularLocation>
        <location evidence="1">Cell membrane</location>
        <topology evidence="1">Multi-pass membrane protein</topology>
    </subcellularLocation>
</comment>
<feature type="domain" description="Major facilitator superfamily (MFS) profile" evidence="7">
    <location>
        <begin position="26"/>
        <end position="400"/>
    </location>
</feature>
<reference evidence="8 9" key="1">
    <citation type="submission" date="2022-04" db="EMBL/GenBank/DDBJ databases">
        <title>Identification of a novel bacterium isolated from mangrove sediments.</title>
        <authorList>
            <person name="Pan X."/>
        </authorList>
    </citation>
    <scope>NUCLEOTIDE SEQUENCE [LARGE SCALE GENOMIC DNA]</scope>
    <source>
        <strain evidence="8 9">B2638</strain>
    </source>
</reference>
<keyword evidence="3 6" id="KW-0812">Transmembrane</keyword>
<sequence length="400" mass="41158">MTEPAISEKYGTVAAGEGPAGNGWSAVFALTLCVSTLIASEFMPVSILTPIASSLKLTEGAAGQAISVSGLFAVLTSLAIATVARGIDRRVLLLGLTLLMMLSGAMVSLAPNFLVLMAGRALLGVVIGGFWSMSAATVMRLVPEEDVPKALAMLNGGNALATTIAAPLGAFLGQYIGWRGAFFVVVPLAAVTFVWQWLTLPSMPPLRSGQSASALGVLRKPVARIGMVAVALLFAGQFGLFTYVRPFLEDVTRLSVSMLSFVLLLMGLAGLAGTWLIGRMVARSLSAVLVLAPFAMVAIAIGLVLAGTLALPTAILLTLWGLIGTAVPVAWWTWLARRLPEDAEAGGGLMVAVIQMAITLGAAGGGLLFDAAGYQATFLASAGLLAASGLFGLWDARRAG</sequence>
<dbReference type="PANTHER" id="PTHR43124">
    <property type="entry name" value="PURINE EFFLUX PUMP PBUE"/>
    <property type="match status" value="1"/>
</dbReference>
<feature type="transmembrane region" description="Helical" evidence="6">
    <location>
        <begin position="285"/>
        <end position="308"/>
    </location>
</feature>
<keyword evidence="4 6" id="KW-1133">Transmembrane helix</keyword>
<dbReference type="CDD" id="cd17324">
    <property type="entry name" value="MFS_NepI_like"/>
    <property type="match status" value="1"/>
</dbReference>
<dbReference type="RefSeq" id="WP_243917731.1">
    <property type="nucleotide sequence ID" value="NZ_JALHLG010000003.1"/>
</dbReference>
<feature type="transmembrane region" description="Helical" evidence="6">
    <location>
        <begin position="91"/>
        <end position="115"/>
    </location>
</feature>
<dbReference type="PANTHER" id="PTHR43124:SF5">
    <property type="entry name" value="PURINE RIBONUCLEOSIDE EFFLUX PUMP NEPI"/>
    <property type="match status" value="1"/>
</dbReference>
<evidence type="ECO:0000256" key="4">
    <source>
        <dbReference type="ARBA" id="ARBA00022989"/>
    </source>
</evidence>
<proteinExistence type="predicted"/>
<evidence type="ECO:0000256" key="3">
    <source>
        <dbReference type="ARBA" id="ARBA00022692"/>
    </source>
</evidence>
<comment type="caution">
    <text evidence="8">The sequence shown here is derived from an EMBL/GenBank/DDBJ whole genome shotgun (WGS) entry which is preliminary data.</text>
</comment>
<feature type="transmembrane region" description="Helical" evidence="6">
    <location>
        <begin position="61"/>
        <end position="84"/>
    </location>
</feature>
<evidence type="ECO:0000313" key="8">
    <source>
        <dbReference type="EMBL" id="MCJ2185761.1"/>
    </source>
</evidence>